<protein>
    <submittedName>
        <fullName evidence="1">Uncharacterized protein</fullName>
    </submittedName>
</protein>
<reference evidence="1 2" key="1">
    <citation type="submission" date="2017-12" db="EMBL/GenBank/DDBJ databases">
        <title>Hemimetabolous genomes reveal molecular basis of termite eusociality.</title>
        <authorList>
            <person name="Harrison M.C."/>
            <person name="Jongepier E."/>
            <person name="Robertson H.M."/>
            <person name="Arning N."/>
            <person name="Bitard-Feildel T."/>
            <person name="Chao H."/>
            <person name="Childers C.P."/>
            <person name="Dinh H."/>
            <person name="Doddapaneni H."/>
            <person name="Dugan S."/>
            <person name="Gowin J."/>
            <person name="Greiner C."/>
            <person name="Han Y."/>
            <person name="Hu H."/>
            <person name="Hughes D.S.T."/>
            <person name="Huylmans A.-K."/>
            <person name="Kemena C."/>
            <person name="Kremer L.P.M."/>
            <person name="Lee S.L."/>
            <person name="Lopez-Ezquerra A."/>
            <person name="Mallet L."/>
            <person name="Monroy-Kuhn J.M."/>
            <person name="Moser A."/>
            <person name="Murali S.C."/>
            <person name="Muzny D.M."/>
            <person name="Otani S."/>
            <person name="Piulachs M.-D."/>
            <person name="Poelchau M."/>
            <person name="Qu J."/>
            <person name="Schaub F."/>
            <person name="Wada-Katsumata A."/>
            <person name="Worley K.C."/>
            <person name="Xie Q."/>
            <person name="Ylla G."/>
            <person name="Poulsen M."/>
            <person name="Gibbs R.A."/>
            <person name="Schal C."/>
            <person name="Richards S."/>
            <person name="Belles X."/>
            <person name="Korb J."/>
            <person name="Bornberg-Bauer E."/>
        </authorList>
    </citation>
    <scope>NUCLEOTIDE SEQUENCE [LARGE SCALE GENOMIC DNA]</scope>
    <source>
        <tissue evidence="1">Whole body</tissue>
    </source>
</reference>
<accession>A0A2J7QIW3</accession>
<dbReference type="AlphaFoldDB" id="A0A2J7QIW3"/>
<organism evidence="1 2">
    <name type="scientific">Cryptotermes secundus</name>
    <dbReference type="NCBI Taxonomy" id="105785"/>
    <lineage>
        <taxon>Eukaryota</taxon>
        <taxon>Metazoa</taxon>
        <taxon>Ecdysozoa</taxon>
        <taxon>Arthropoda</taxon>
        <taxon>Hexapoda</taxon>
        <taxon>Insecta</taxon>
        <taxon>Pterygota</taxon>
        <taxon>Neoptera</taxon>
        <taxon>Polyneoptera</taxon>
        <taxon>Dictyoptera</taxon>
        <taxon>Blattodea</taxon>
        <taxon>Blattoidea</taxon>
        <taxon>Termitoidae</taxon>
        <taxon>Kalotermitidae</taxon>
        <taxon>Cryptotermitinae</taxon>
        <taxon>Cryptotermes</taxon>
    </lineage>
</organism>
<proteinExistence type="predicted"/>
<keyword evidence="2" id="KW-1185">Reference proteome</keyword>
<gene>
    <name evidence="1" type="ORF">B7P43_G14702</name>
</gene>
<dbReference type="InParanoid" id="A0A2J7QIW3"/>
<dbReference type="Proteomes" id="UP000235965">
    <property type="component" value="Unassembled WGS sequence"/>
</dbReference>
<feature type="non-terminal residue" evidence="1">
    <location>
        <position position="1"/>
    </location>
</feature>
<sequence>VILPGVPSLLTLSSSHSFRFCTRPPKSHTLEYSWPSFLAPLLFMCSPSLPKSQSSIQLFGSTNVTPSDLATQSYLSDEITGDHQCGFRRNGSNTDQIFCIRQMLEKGCTVFARSEAGIVGSNPTQGMDVCVRFSVLVYR</sequence>
<evidence type="ECO:0000313" key="2">
    <source>
        <dbReference type="Proteomes" id="UP000235965"/>
    </source>
</evidence>
<comment type="caution">
    <text evidence="1">The sequence shown here is derived from an EMBL/GenBank/DDBJ whole genome shotgun (WGS) entry which is preliminary data.</text>
</comment>
<evidence type="ECO:0000313" key="1">
    <source>
        <dbReference type="EMBL" id="PNF28520.1"/>
    </source>
</evidence>
<name>A0A2J7QIW3_9NEOP</name>
<dbReference type="EMBL" id="NEVH01013574">
    <property type="protein sequence ID" value="PNF28520.1"/>
    <property type="molecule type" value="Genomic_DNA"/>
</dbReference>